<name>A0A6J7JVC1_9ZZZZ</name>
<organism evidence="2">
    <name type="scientific">freshwater metagenome</name>
    <dbReference type="NCBI Taxonomy" id="449393"/>
    <lineage>
        <taxon>unclassified sequences</taxon>
        <taxon>metagenomes</taxon>
        <taxon>ecological metagenomes</taxon>
    </lineage>
</organism>
<dbReference type="InterPro" id="IPR006076">
    <property type="entry name" value="FAD-dep_OxRdtase"/>
</dbReference>
<dbReference type="AlphaFoldDB" id="A0A6J7JVC1"/>
<feature type="domain" description="FAD dependent oxidoreductase" evidence="1">
    <location>
        <begin position="38"/>
        <end position="401"/>
    </location>
</feature>
<evidence type="ECO:0000259" key="1">
    <source>
        <dbReference type="Pfam" id="PF01266"/>
    </source>
</evidence>
<dbReference type="PANTHER" id="PTHR13847">
    <property type="entry name" value="SARCOSINE DEHYDROGENASE-RELATED"/>
    <property type="match status" value="1"/>
</dbReference>
<dbReference type="EMBL" id="CAFBNE010000032">
    <property type="protein sequence ID" value="CAB4946042.1"/>
    <property type="molecule type" value="Genomic_DNA"/>
</dbReference>
<evidence type="ECO:0000313" key="2">
    <source>
        <dbReference type="EMBL" id="CAB4946042.1"/>
    </source>
</evidence>
<dbReference type="InterPro" id="IPR036188">
    <property type="entry name" value="FAD/NAD-bd_sf"/>
</dbReference>
<reference evidence="2" key="1">
    <citation type="submission" date="2020-05" db="EMBL/GenBank/DDBJ databases">
        <authorList>
            <person name="Chiriac C."/>
            <person name="Salcher M."/>
            <person name="Ghai R."/>
            <person name="Kavagutti S V."/>
        </authorList>
    </citation>
    <scope>NUCLEOTIDE SEQUENCE</scope>
</reference>
<dbReference type="GO" id="GO:0005737">
    <property type="term" value="C:cytoplasm"/>
    <property type="evidence" value="ECO:0007669"/>
    <property type="project" value="TreeGrafter"/>
</dbReference>
<dbReference type="Pfam" id="PF01266">
    <property type="entry name" value="DAO"/>
    <property type="match status" value="1"/>
</dbReference>
<dbReference type="Gene3D" id="3.30.9.10">
    <property type="entry name" value="D-Amino Acid Oxidase, subunit A, domain 2"/>
    <property type="match status" value="1"/>
</dbReference>
<protein>
    <submittedName>
        <fullName evidence="2">Unannotated protein</fullName>
    </submittedName>
</protein>
<dbReference type="Gene3D" id="3.50.50.60">
    <property type="entry name" value="FAD/NAD(P)-binding domain"/>
    <property type="match status" value="1"/>
</dbReference>
<accession>A0A6J7JVC1</accession>
<dbReference type="PANTHER" id="PTHR13847:SF285">
    <property type="entry name" value="FAD DEPENDENT OXIDOREDUCTASE DOMAIN-CONTAINING PROTEIN"/>
    <property type="match status" value="1"/>
</dbReference>
<dbReference type="SUPFAM" id="SSF51905">
    <property type="entry name" value="FAD/NAD(P)-binding domain"/>
    <property type="match status" value="1"/>
</dbReference>
<proteinExistence type="predicted"/>
<sequence>MSIDATTGTQPISLWWDLLPDEMTAPVGTQLDGDVDCDVAIVGGGYTGLWTAYYLQQADPALRICVIEANVAGFGASGRNGGWASALFPSSLRQLAERSDRETAVRMKRTMHATVEEIGRVSSTEGWDVEWSKGGTIGVARSALQLRRAEEEIADMRAWGFGPEDYSLLTKEESLAVTRMSGTLGATFTPHCAAVNPARLVRSLAATVASRGVRILEHTPATSIESGLVRTTRGSVRAPIVVRATEGYTPSLAGLKRVLAPVYSLMLATEPLSDDAWAQIGLDERQTFHDGRNLIIYGQRTADGRFAFGGRGAPYHFGSRIDPAQDRNASVHAALREVLVELFPSVSDAQITHTWGGPLGIARDWWASVGLDRSTGLAWAGGYVGDGVGTSNLSGRTLADLILERATDLTTLPWVDHRSRQWEPEPLRWLGTNLGLQVMTKADAKEQRTGKESRLAGIFARKIGH</sequence>
<gene>
    <name evidence="2" type="ORF">UFOPK3772_01240</name>
</gene>